<dbReference type="Pfam" id="PF13023">
    <property type="entry name" value="HD_3"/>
    <property type="match status" value="1"/>
</dbReference>
<dbReference type="InterPro" id="IPR003607">
    <property type="entry name" value="HD/PDEase_dom"/>
</dbReference>
<comment type="catalytic activity">
    <reaction evidence="1">
        <text>a 2'-deoxyribonucleoside 5'-phosphate + H2O = a 2'-deoxyribonucleoside + phosphate</text>
        <dbReference type="Rhea" id="RHEA:36167"/>
        <dbReference type="ChEBI" id="CHEBI:15377"/>
        <dbReference type="ChEBI" id="CHEBI:18274"/>
        <dbReference type="ChEBI" id="CHEBI:43474"/>
        <dbReference type="ChEBI" id="CHEBI:65317"/>
        <dbReference type="EC" id="3.1.3.89"/>
    </reaction>
</comment>
<dbReference type="RefSeq" id="WP_089274300.1">
    <property type="nucleotide sequence ID" value="NZ_FZOC01000004.1"/>
</dbReference>
<dbReference type="SMART" id="SM00471">
    <property type="entry name" value="HDc"/>
    <property type="match status" value="1"/>
</dbReference>
<evidence type="ECO:0000313" key="11">
    <source>
        <dbReference type="Proteomes" id="UP000198324"/>
    </source>
</evidence>
<feature type="region of interest" description="Disordered" evidence="8">
    <location>
        <begin position="197"/>
        <end position="220"/>
    </location>
</feature>
<feature type="compositionally biased region" description="Gly residues" evidence="8">
    <location>
        <begin position="205"/>
        <end position="220"/>
    </location>
</feature>
<dbReference type="InterPro" id="IPR006674">
    <property type="entry name" value="HD_domain"/>
</dbReference>
<evidence type="ECO:0000256" key="5">
    <source>
        <dbReference type="ARBA" id="ARBA00012964"/>
    </source>
</evidence>
<dbReference type="Proteomes" id="UP000198324">
    <property type="component" value="Unassembled WGS sequence"/>
</dbReference>
<keyword evidence="7 10" id="KW-0378">Hydrolase</keyword>
<dbReference type="EMBL" id="FZOC01000004">
    <property type="protein sequence ID" value="SNR96372.1"/>
    <property type="molecule type" value="Genomic_DNA"/>
</dbReference>
<comment type="subunit">
    <text evidence="4">Homodimer.</text>
</comment>
<dbReference type="GO" id="GO:0046872">
    <property type="term" value="F:metal ion binding"/>
    <property type="evidence" value="ECO:0007669"/>
    <property type="project" value="UniProtKB-KW"/>
</dbReference>
<dbReference type="GO" id="GO:0005737">
    <property type="term" value="C:cytoplasm"/>
    <property type="evidence" value="ECO:0007669"/>
    <property type="project" value="TreeGrafter"/>
</dbReference>
<dbReference type="SUPFAM" id="SSF109604">
    <property type="entry name" value="HD-domain/PDEase-like"/>
    <property type="match status" value="1"/>
</dbReference>
<evidence type="ECO:0000256" key="4">
    <source>
        <dbReference type="ARBA" id="ARBA00011738"/>
    </source>
</evidence>
<evidence type="ECO:0000313" key="10">
    <source>
        <dbReference type="EMBL" id="SNR96372.1"/>
    </source>
</evidence>
<comment type="cofactor">
    <cofactor evidence="2">
        <name>Mn(2+)</name>
        <dbReference type="ChEBI" id="CHEBI:29035"/>
    </cofactor>
</comment>
<feature type="domain" description="HD/PDEase" evidence="9">
    <location>
        <begin position="37"/>
        <end position="148"/>
    </location>
</feature>
<dbReference type="PANTHER" id="PTHR11845">
    <property type="entry name" value="5'-DEOXYNUCLEOTIDASE HDDC2"/>
    <property type="match status" value="1"/>
</dbReference>
<evidence type="ECO:0000256" key="6">
    <source>
        <dbReference type="ARBA" id="ARBA00022723"/>
    </source>
</evidence>
<evidence type="ECO:0000256" key="2">
    <source>
        <dbReference type="ARBA" id="ARBA00001936"/>
    </source>
</evidence>
<name>A0A239AM22_9BACT</name>
<organism evidence="10 11">
    <name type="scientific">Humidesulfovibrio mexicanus</name>
    <dbReference type="NCBI Taxonomy" id="147047"/>
    <lineage>
        <taxon>Bacteria</taxon>
        <taxon>Pseudomonadati</taxon>
        <taxon>Thermodesulfobacteriota</taxon>
        <taxon>Desulfovibrionia</taxon>
        <taxon>Desulfovibrionales</taxon>
        <taxon>Desulfovibrionaceae</taxon>
        <taxon>Humidesulfovibrio</taxon>
    </lineage>
</organism>
<dbReference type="EC" id="3.1.3.89" evidence="5"/>
<evidence type="ECO:0000256" key="8">
    <source>
        <dbReference type="SAM" id="MobiDB-lite"/>
    </source>
</evidence>
<evidence type="ECO:0000256" key="1">
    <source>
        <dbReference type="ARBA" id="ARBA00001638"/>
    </source>
</evidence>
<comment type="cofactor">
    <cofactor evidence="3">
        <name>Co(2+)</name>
        <dbReference type="ChEBI" id="CHEBI:48828"/>
    </cofactor>
</comment>
<keyword evidence="6" id="KW-0479">Metal-binding</keyword>
<proteinExistence type="predicted"/>
<accession>A0A239AM22</accession>
<sequence>MSRLDSRSRLTRIVDFLNECGMLRRTPRSGYQFLGTGQENVAEHSFRTAVIGFVLAHMAGANKERTALLCLFHDLHEARTGDFNYVNRIYNTSTRTKALEHCLSGTGLEGELLPMWEELEETASLEARLAQDADQLDLMLNLKEQSDLGNRYADKWLAAARERLRTPQGQELAGTIMETDHTDWWFLGPDQSWWERKNGARKAAAGGGAKAGQGGPRDGE</sequence>
<reference evidence="10 11" key="1">
    <citation type="submission" date="2017-06" db="EMBL/GenBank/DDBJ databases">
        <authorList>
            <person name="Kim H.J."/>
            <person name="Triplett B.A."/>
        </authorList>
    </citation>
    <scope>NUCLEOTIDE SEQUENCE [LARGE SCALE GENOMIC DNA]</scope>
    <source>
        <strain evidence="10 11">DSM 13116</strain>
    </source>
</reference>
<evidence type="ECO:0000259" key="9">
    <source>
        <dbReference type="SMART" id="SM00471"/>
    </source>
</evidence>
<evidence type="ECO:0000256" key="7">
    <source>
        <dbReference type="ARBA" id="ARBA00022801"/>
    </source>
</evidence>
<dbReference type="OrthoDB" id="9786155at2"/>
<dbReference type="PANTHER" id="PTHR11845:SF13">
    <property type="entry name" value="5'-DEOXYNUCLEOTIDASE HDDC2"/>
    <property type="match status" value="1"/>
</dbReference>
<dbReference type="GO" id="GO:0002953">
    <property type="term" value="F:5'-deoxynucleotidase activity"/>
    <property type="evidence" value="ECO:0007669"/>
    <property type="project" value="UniProtKB-EC"/>
</dbReference>
<dbReference type="InterPro" id="IPR039356">
    <property type="entry name" value="YfbR/HDDC2"/>
</dbReference>
<keyword evidence="11" id="KW-1185">Reference proteome</keyword>
<gene>
    <name evidence="10" type="ORF">SAMN04488503_2070</name>
</gene>
<protein>
    <recommendedName>
        <fullName evidence="5">5'-deoxynucleotidase</fullName>
        <ecNumber evidence="5">3.1.3.89</ecNumber>
    </recommendedName>
</protein>
<dbReference type="AlphaFoldDB" id="A0A239AM22"/>
<dbReference type="Gene3D" id="1.10.3210.10">
    <property type="entry name" value="Hypothetical protein af1432"/>
    <property type="match status" value="1"/>
</dbReference>
<evidence type="ECO:0000256" key="3">
    <source>
        <dbReference type="ARBA" id="ARBA00001941"/>
    </source>
</evidence>